<evidence type="ECO:0000259" key="2">
    <source>
        <dbReference type="Pfam" id="PF13847"/>
    </source>
</evidence>
<feature type="compositionally biased region" description="Polar residues" evidence="1">
    <location>
        <begin position="1270"/>
        <end position="1282"/>
    </location>
</feature>
<dbReference type="PANTHER" id="PTHR45904">
    <property type="entry name" value="TRNA (URACIL-5-)-METHYLTRANSFERASE"/>
    <property type="match status" value="1"/>
</dbReference>
<feature type="domain" description="Methyltransferase" evidence="2">
    <location>
        <begin position="649"/>
        <end position="747"/>
    </location>
</feature>
<dbReference type="InterPro" id="IPR045850">
    <property type="entry name" value="TRM2_met"/>
</dbReference>
<evidence type="ECO:0000313" key="4">
    <source>
        <dbReference type="Proteomes" id="UP001627154"/>
    </source>
</evidence>
<feature type="compositionally biased region" description="Polar residues" evidence="1">
    <location>
        <begin position="1463"/>
        <end position="1492"/>
    </location>
</feature>
<feature type="compositionally biased region" description="Polar residues" evidence="1">
    <location>
        <begin position="1229"/>
        <end position="1238"/>
    </location>
</feature>
<feature type="compositionally biased region" description="Basic and acidic residues" evidence="1">
    <location>
        <begin position="120"/>
        <end position="143"/>
    </location>
</feature>
<feature type="compositionally biased region" description="Low complexity" evidence="1">
    <location>
        <begin position="1117"/>
        <end position="1130"/>
    </location>
</feature>
<feature type="compositionally biased region" description="Low complexity" evidence="1">
    <location>
        <begin position="1498"/>
        <end position="1511"/>
    </location>
</feature>
<dbReference type="EMBL" id="JBJJXI010000170">
    <property type="protein sequence ID" value="KAL3384632.1"/>
    <property type="molecule type" value="Genomic_DNA"/>
</dbReference>
<organism evidence="3 4">
    <name type="scientific">Trichogramma kaykai</name>
    <dbReference type="NCBI Taxonomy" id="54128"/>
    <lineage>
        <taxon>Eukaryota</taxon>
        <taxon>Metazoa</taxon>
        <taxon>Ecdysozoa</taxon>
        <taxon>Arthropoda</taxon>
        <taxon>Hexapoda</taxon>
        <taxon>Insecta</taxon>
        <taxon>Pterygota</taxon>
        <taxon>Neoptera</taxon>
        <taxon>Endopterygota</taxon>
        <taxon>Hymenoptera</taxon>
        <taxon>Apocrita</taxon>
        <taxon>Proctotrupomorpha</taxon>
        <taxon>Chalcidoidea</taxon>
        <taxon>Trichogrammatidae</taxon>
        <taxon>Trichogramma</taxon>
    </lineage>
</organism>
<feature type="region of interest" description="Disordered" evidence="1">
    <location>
        <begin position="1040"/>
        <end position="1282"/>
    </location>
</feature>
<feature type="compositionally biased region" description="Polar residues" evidence="1">
    <location>
        <begin position="508"/>
        <end position="520"/>
    </location>
</feature>
<feature type="compositionally biased region" description="Pro residues" evidence="1">
    <location>
        <begin position="1131"/>
        <end position="1155"/>
    </location>
</feature>
<feature type="compositionally biased region" description="Basic and acidic residues" evidence="1">
    <location>
        <begin position="522"/>
        <end position="532"/>
    </location>
</feature>
<feature type="compositionally biased region" description="Basic and acidic residues" evidence="1">
    <location>
        <begin position="389"/>
        <end position="405"/>
    </location>
</feature>
<feature type="region of interest" description="Disordered" evidence="1">
    <location>
        <begin position="1301"/>
        <end position="1554"/>
    </location>
</feature>
<feature type="compositionally biased region" description="Polar residues" evidence="1">
    <location>
        <begin position="1541"/>
        <end position="1554"/>
    </location>
</feature>
<feature type="region of interest" description="Disordered" evidence="1">
    <location>
        <begin position="109"/>
        <end position="219"/>
    </location>
</feature>
<accession>A0ABD2VVR6</accession>
<feature type="region of interest" description="Disordered" evidence="1">
    <location>
        <begin position="446"/>
        <end position="532"/>
    </location>
</feature>
<feature type="compositionally biased region" description="Acidic residues" evidence="1">
    <location>
        <begin position="50"/>
        <end position="67"/>
    </location>
</feature>
<feature type="compositionally biased region" description="Polar residues" evidence="1">
    <location>
        <begin position="1254"/>
        <end position="1263"/>
    </location>
</feature>
<feature type="compositionally biased region" description="Polar residues" evidence="1">
    <location>
        <begin position="185"/>
        <end position="219"/>
    </location>
</feature>
<feature type="compositionally biased region" description="Low complexity" evidence="1">
    <location>
        <begin position="1301"/>
        <end position="1310"/>
    </location>
</feature>
<dbReference type="InterPro" id="IPR029063">
    <property type="entry name" value="SAM-dependent_MTases_sf"/>
</dbReference>
<keyword evidence="4" id="KW-1185">Reference proteome</keyword>
<feature type="compositionally biased region" description="Low complexity" evidence="1">
    <location>
        <begin position="1214"/>
        <end position="1227"/>
    </location>
</feature>
<dbReference type="Pfam" id="PF13847">
    <property type="entry name" value="Methyltransf_31"/>
    <property type="match status" value="1"/>
</dbReference>
<feature type="region of interest" description="Disordered" evidence="1">
    <location>
        <begin position="262"/>
        <end position="284"/>
    </location>
</feature>
<feature type="compositionally biased region" description="Basic and acidic residues" evidence="1">
    <location>
        <begin position="262"/>
        <end position="273"/>
    </location>
</feature>
<feature type="region of interest" description="Disordered" evidence="1">
    <location>
        <begin position="37"/>
        <end position="71"/>
    </location>
</feature>
<dbReference type="Proteomes" id="UP001627154">
    <property type="component" value="Unassembled WGS sequence"/>
</dbReference>
<feature type="compositionally biased region" description="Pro residues" evidence="1">
    <location>
        <begin position="1106"/>
        <end position="1116"/>
    </location>
</feature>
<comment type="caution">
    <text evidence="3">The sequence shown here is derived from an EMBL/GenBank/DDBJ whole genome shotgun (WGS) entry which is preliminary data.</text>
</comment>
<feature type="compositionally biased region" description="Basic and acidic residues" evidence="1">
    <location>
        <begin position="459"/>
        <end position="493"/>
    </location>
</feature>
<dbReference type="CDD" id="cd02440">
    <property type="entry name" value="AdoMet_MTases"/>
    <property type="match status" value="1"/>
</dbReference>
<dbReference type="InterPro" id="IPR025714">
    <property type="entry name" value="Methyltranfer_dom"/>
</dbReference>
<dbReference type="SUPFAM" id="SSF53335">
    <property type="entry name" value="S-adenosyl-L-methionine-dependent methyltransferases"/>
    <property type="match status" value="1"/>
</dbReference>
<gene>
    <name evidence="3" type="ORF">TKK_019722</name>
</gene>
<evidence type="ECO:0000256" key="1">
    <source>
        <dbReference type="SAM" id="MobiDB-lite"/>
    </source>
</evidence>
<protein>
    <recommendedName>
        <fullName evidence="2">Methyltransferase domain-containing protein</fullName>
    </recommendedName>
</protein>
<feature type="compositionally biased region" description="Low complexity" evidence="1">
    <location>
        <begin position="1442"/>
        <end position="1454"/>
    </location>
</feature>
<feature type="compositionally biased region" description="Basic and acidic residues" evidence="1">
    <location>
        <begin position="1368"/>
        <end position="1425"/>
    </location>
</feature>
<reference evidence="3 4" key="1">
    <citation type="journal article" date="2024" name="bioRxiv">
        <title>A reference genome for Trichogramma kaykai: A tiny desert-dwelling parasitoid wasp with competing sex-ratio distorters.</title>
        <authorList>
            <person name="Culotta J."/>
            <person name="Lindsey A.R."/>
        </authorList>
    </citation>
    <scope>NUCLEOTIDE SEQUENCE [LARGE SCALE GENOMIC DNA]</scope>
    <source>
        <strain evidence="3 4">KSX58</strain>
    </source>
</reference>
<feature type="region of interest" description="Disordered" evidence="1">
    <location>
        <begin position="989"/>
        <end position="1014"/>
    </location>
</feature>
<feature type="region of interest" description="Disordered" evidence="1">
    <location>
        <begin position="382"/>
        <end position="407"/>
    </location>
</feature>
<name>A0ABD2VVR6_9HYME</name>
<dbReference type="PANTHER" id="PTHR45904:SF2">
    <property type="entry name" value="TRNA (URACIL-5-)-METHYLTRANSFERASE HOMOLOG A"/>
    <property type="match status" value="1"/>
</dbReference>
<feature type="compositionally biased region" description="Low complexity" evidence="1">
    <location>
        <begin position="1318"/>
        <end position="1335"/>
    </location>
</feature>
<sequence>MFLFAQLLNDPILFISSDDSDIPMLDVGDFEVLDECASDEDDVDQKSEYDYEYDEPDVEDNNDETNEGLEFGDKECSNLEEENSADNTDTVLDVSIDVTENEFLETVAKDFSENIEDEANDKSPKKTNKDETKAASDKGKNDQELEVVAVIPQKKPGPKSKTLVDSTKKKTPIVITFDDSKESKNSVFKESSGDTQSNNHQKNNHLNKPSVAQTNQGSQNFNKKAMTDEEIMKSCDEIENSALNSDTFVIENDVKEIKKENKEVVETESDGKNVAESSPTENWDEEIEKNAAKKIVKKMVLKQEFKENEMWYKDKLEQKEQSVQDKFTKLAKIIQYSYPMYKKWLDKNEALFGTAICKVEPSRFSPLDKLYPNRWKFMCNKKVNQQSSKEGDNSTDKSSENKDNQSEWVIVPGYADANVENAEEYPPFIMRVVKIFEEFLNSLEGSITNAPDTANVPEKIPEESKKSDNVKSPEATKTEIPEKEPEKEPLDVKPEDEEGNEEKANENQASQPETSPTAAVTESEKESPIKEYNRTFSEGVNLLFRSSTQQQIMINVTGKNLKQDFIDKVKTFFETGPGSECNVKSVYCKNIIKKNKKIETENVFLTGTKHLEDLVGDVKVILSPQTNIWPNLHGVNILADVVAEFLVVSKKMTVLDIGCGTGLISLMLATRCQKIIGVDIQKEIKEAQAACELNEIKNATFVTGKPKMVMQEIKQSITNLKAVAVINTNNIFGRSIDVISSLRKMPTLGRIVIITTLTKQAIRSILELTQPADEMHGNPFIPIKACIVDTTPKQFGYEIVMSMERRTMRNLLKVSPVPGVNNTVGLISKSKQQAAALKQQNPGALPIPQYQPPRSVKNILKKPGFGEAPLKPGLKRPFPDKEFEPNSKKFKGLDKYGQDLRINPLVDKRLRETGGDLRERLSSRTTIMNEIKEQNKLLETVGSKIKGVSNSVDLGTIQKLQEMLNLAIRKTNKLQSQLPPRSVWDRIAPADSEDSKSKNVPSRPDFALKTKKYHNVPPVEPNQILPVDCRPSRLKILPSVVQKPMSGPYQKPGPNRFQANQGPVETSWDRGKPSYSQNESSRSDSRWGRTNSPHTRGPLLRSPPRQMSPPRRPMSPPRRLMSPPRRLMSPPRRPLSPPRRPLSPPRRPLSPPRRPLSPIRRLMSPPRRLMSPPRRPVSPVRRQLSPPRRPISPGFRGGRGNVGRQPSPPRRQHASPPRRAPSPQRFRGSSPQRVNRQPSPRRFNDEWDIPSRGSMDNNWMQNRSDMEKPNSWQNNQQPSIQPLLQPNHQSLLQPNHQSLLQSSHQLSHQSLHQKSHQPSHQSSHQPSYQSSNQSSHWDKRYQQESSGHSSWDIKKEKPFEPPGSSWDIQKKDAPPLMRDSGRNDMKLEQRNEPRREPTHEPARLDFRSADKDSWDDLPEDARDPWGDDPAPTPPTELRQPWNNQSQIQSNNQSSWSRDKPQLDNWQNKSNFQMSGFSTSSNQNTSMLTSNLMNKPMWNPTQTQQPSMQSQNRPSNWLPPGNWHGASGPLTSSIGSQGGNSGLMSANQMSNWQQPQTQQNLMNFNTRLQNANNAFMNNRR</sequence>
<evidence type="ECO:0000313" key="3">
    <source>
        <dbReference type="EMBL" id="KAL3384632.1"/>
    </source>
</evidence>
<proteinExistence type="predicted"/>
<dbReference type="Gene3D" id="3.40.50.150">
    <property type="entry name" value="Vaccinia Virus protein VP39"/>
    <property type="match status" value="1"/>
</dbReference>
<feature type="compositionally biased region" description="Low complexity" evidence="1">
    <location>
        <begin position="1156"/>
        <end position="1186"/>
    </location>
</feature>